<dbReference type="RefSeq" id="WP_128179069.1">
    <property type="nucleotide sequence ID" value="NZ_CP071409.1"/>
</dbReference>
<organism evidence="1 2">
    <name type="scientific">[Pantoea] beijingensis</name>
    <dbReference type="NCBI Taxonomy" id="1324864"/>
    <lineage>
        <taxon>Bacteria</taxon>
        <taxon>Pseudomonadati</taxon>
        <taxon>Pseudomonadota</taxon>
        <taxon>Gammaproteobacteria</taxon>
        <taxon>Enterobacterales</taxon>
        <taxon>Erwiniaceae</taxon>
        <taxon>Erwinia</taxon>
    </lineage>
</organism>
<protein>
    <recommendedName>
        <fullName evidence="3">Type III secretion protein</fullName>
    </recommendedName>
</protein>
<proteinExistence type="predicted"/>
<dbReference type="Proteomes" id="UP000288794">
    <property type="component" value="Unassembled WGS sequence"/>
</dbReference>
<name>A0A443IA80_9GAMM</name>
<evidence type="ECO:0008006" key="3">
    <source>
        <dbReference type="Google" id="ProtNLM"/>
    </source>
</evidence>
<comment type="caution">
    <text evidence="1">The sequence shown here is derived from an EMBL/GenBank/DDBJ whole genome shotgun (WGS) entry which is preliminary data.</text>
</comment>
<accession>A0A443IA80</accession>
<dbReference type="EMBL" id="JMEE01000044">
    <property type="protein sequence ID" value="RWR00994.1"/>
    <property type="molecule type" value="Genomic_DNA"/>
</dbReference>
<evidence type="ECO:0000313" key="1">
    <source>
        <dbReference type="EMBL" id="RWR00994.1"/>
    </source>
</evidence>
<reference evidence="1 2" key="1">
    <citation type="submission" date="2014-04" db="EMBL/GenBank/DDBJ databases">
        <title>Draft genome sequence of Pantoea beijingensis strain LMG 27579, an emerging pathogen to Pleurotus eryngii with potential industrial application.</title>
        <authorList>
            <person name="Xu F."/>
            <person name="Liu Y."/>
            <person name="Wang S."/>
            <person name="Yin Y."/>
            <person name="Ma Y."/>
            <person name="Zhao S."/>
            <person name="Rong C."/>
        </authorList>
    </citation>
    <scope>NUCLEOTIDE SEQUENCE [LARGE SCALE GENOMIC DNA]</scope>
    <source>
        <strain evidence="1 2">LMG 27579</strain>
    </source>
</reference>
<dbReference type="AlphaFoldDB" id="A0A443IA80"/>
<sequence>MNDAQAWVVWWTEGYWQQVEESWHSLAFFHQPQSLISRLLAMNPQLIAGQLGIDTRLPTAPHGLTRALLALSAEQRTVALRLTAGIGSFYPADAAAPPLDEEMLQWCKRIARALRPGVWLPEDLTLPWQITSLMLLRHALPQGCWQRVRFLFPSAWVVASEEIRDDEWAKNIMLINKLSPLWQAAFWRASLARTDTSDSLQETEYVAA</sequence>
<keyword evidence="2" id="KW-1185">Reference proteome</keyword>
<gene>
    <name evidence="1" type="ORF">ED28_16220</name>
</gene>
<evidence type="ECO:0000313" key="2">
    <source>
        <dbReference type="Proteomes" id="UP000288794"/>
    </source>
</evidence>